<protein>
    <recommendedName>
        <fullName evidence="12">C2H2-type domain-containing protein</fullName>
    </recommendedName>
</protein>
<feature type="compositionally biased region" description="Basic and acidic residues" evidence="7">
    <location>
        <begin position="1251"/>
        <end position="1266"/>
    </location>
</feature>
<keyword evidence="1 6" id="KW-0479">Metal-binding</keyword>
<feature type="domain" description="C2H2-type" evidence="8">
    <location>
        <begin position="899"/>
        <end position="922"/>
    </location>
</feature>
<evidence type="ECO:0000256" key="2">
    <source>
        <dbReference type="ARBA" id="ARBA00022737"/>
    </source>
</evidence>
<dbReference type="Proteomes" id="UP000095300">
    <property type="component" value="Unassembled WGS sequence"/>
</dbReference>
<dbReference type="GO" id="GO:0005634">
    <property type="term" value="C:nucleus"/>
    <property type="evidence" value="ECO:0007669"/>
    <property type="project" value="InterPro"/>
</dbReference>
<proteinExistence type="predicted"/>
<dbReference type="VEuPathDB" id="VectorBase:SCAU012756"/>
<evidence type="ECO:0000259" key="8">
    <source>
        <dbReference type="PROSITE" id="PS50157"/>
    </source>
</evidence>
<evidence type="ECO:0000256" key="7">
    <source>
        <dbReference type="SAM" id="MobiDB-lite"/>
    </source>
</evidence>
<dbReference type="Pfam" id="PF07776">
    <property type="entry name" value="zf-AD"/>
    <property type="match status" value="1"/>
</dbReference>
<keyword evidence="11" id="KW-1185">Reference proteome</keyword>
<dbReference type="OrthoDB" id="7752426at2759"/>
<feature type="binding site" evidence="6">
    <location>
        <position position="55"/>
    </location>
    <ligand>
        <name>Zn(2+)</name>
        <dbReference type="ChEBI" id="CHEBI:29105"/>
    </ligand>
</feature>
<evidence type="ECO:0000313" key="11">
    <source>
        <dbReference type="Proteomes" id="UP000095300"/>
    </source>
</evidence>
<dbReference type="PROSITE" id="PS51915">
    <property type="entry name" value="ZAD"/>
    <property type="match status" value="1"/>
</dbReference>
<dbReference type="SUPFAM" id="SSF57716">
    <property type="entry name" value="Glucocorticoid receptor-like (DNA-binding domain)"/>
    <property type="match status" value="1"/>
</dbReference>
<keyword evidence="3 5" id="KW-0863">Zinc-finger</keyword>
<dbReference type="PANTHER" id="PTHR24379:SF121">
    <property type="entry name" value="C2H2-TYPE DOMAIN-CONTAINING PROTEIN"/>
    <property type="match status" value="1"/>
</dbReference>
<feature type="domain" description="C2H2-type" evidence="8">
    <location>
        <begin position="1160"/>
        <end position="1188"/>
    </location>
</feature>
<dbReference type="Gene3D" id="3.30.160.60">
    <property type="entry name" value="Classic Zinc Finger"/>
    <property type="match status" value="2"/>
</dbReference>
<keyword evidence="2" id="KW-0677">Repeat</keyword>
<evidence type="ECO:0000313" key="10">
    <source>
        <dbReference type="EnsemblMetazoa" id="SCAU012756-PA"/>
    </source>
</evidence>
<evidence type="ECO:0000256" key="4">
    <source>
        <dbReference type="ARBA" id="ARBA00022833"/>
    </source>
</evidence>
<evidence type="ECO:0008006" key="12">
    <source>
        <dbReference type="Google" id="ProtNLM"/>
    </source>
</evidence>
<gene>
    <name evidence="10" type="primary">106093379</name>
</gene>
<feature type="domain" description="ZAD" evidence="9">
    <location>
        <begin position="5"/>
        <end position="82"/>
    </location>
</feature>
<dbReference type="EnsemblMetazoa" id="SCAU012756-RA">
    <property type="protein sequence ID" value="SCAU012756-PA"/>
    <property type="gene ID" value="SCAU012756"/>
</dbReference>
<evidence type="ECO:0000256" key="1">
    <source>
        <dbReference type="ARBA" id="ARBA00022723"/>
    </source>
</evidence>
<dbReference type="InterPro" id="IPR012934">
    <property type="entry name" value="Znf_AD"/>
</dbReference>
<feature type="domain" description="C2H2-type" evidence="8">
    <location>
        <begin position="1108"/>
        <end position="1136"/>
    </location>
</feature>
<reference evidence="10" key="1">
    <citation type="submission" date="2020-05" db="UniProtKB">
        <authorList>
            <consortium name="EnsemblMetazoa"/>
        </authorList>
    </citation>
    <scope>IDENTIFICATION</scope>
    <source>
        <strain evidence="10">USDA</strain>
    </source>
</reference>
<dbReference type="PANTHER" id="PTHR24379">
    <property type="entry name" value="KRAB AND ZINC FINGER DOMAIN-CONTAINING"/>
    <property type="match status" value="1"/>
</dbReference>
<dbReference type="GO" id="GO:0008270">
    <property type="term" value="F:zinc ion binding"/>
    <property type="evidence" value="ECO:0007669"/>
    <property type="project" value="UniProtKB-UniRule"/>
</dbReference>
<feature type="binding site" evidence="6">
    <location>
        <position position="58"/>
    </location>
    <ligand>
        <name>Zn(2+)</name>
        <dbReference type="ChEBI" id="CHEBI:29105"/>
    </ligand>
</feature>
<evidence type="ECO:0000259" key="9">
    <source>
        <dbReference type="PROSITE" id="PS51915"/>
    </source>
</evidence>
<feature type="binding site" evidence="6">
    <location>
        <position position="10"/>
    </location>
    <ligand>
        <name>Zn(2+)</name>
        <dbReference type="ChEBI" id="CHEBI:29105"/>
    </ligand>
</feature>
<evidence type="ECO:0000256" key="5">
    <source>
        <dbReference type="PROSITE-ProRule" id="PRU00042"/>
    </source>
</evidence>
<sequence>MTQPTICRLCIKKSTEVHNLYDNREHQNEFYKIAIKFFHPMFLSLLPDGYVAAICVKCWQRIFEFHTFQESIIATQTKFMQWENKARPSTQISEQANVICGGNIDNYNSEAVVVNEAEDCPEFLAVNSATGPTEECGAIHTGSLSEGLGNAAPETFNQCIKSSPKDYGSEDTANAFNSNQYSISLPALELIDINHNNEATSNLEMTPYSDQMADIQSETQLPETSNHMEDDTQATPEVILLSSDDDGEPEEYEEPVGYFTGGDFYYDNKEPSQLGTEADNNSLSANSPFQVMENSSSLLENKADDISLNTSIAESERDLKSTRKWLLDKQCGLCLQTYESMEALQIHFQEVHPKNVFHIQCCQSKLYTEAQIEAHIQLHTNISSLNVTSRDELDLIIAQWRPHLECPECNAVYDNFKLIKQHFNESHQPFACHIRCCNQKLKHRESIKNHIQYHLNPSIHKCLTCKRTHVSKLHLYCHAIQRRHNKKGLEVDAPLGISRKQFEEIFSQWLPTVICDICNKTCSSLTQLQEHFLHKHPNDHWFIKCCQYKIKNRHHIEQHMLYHKDPDIFVCHLCGKQHITGAHLDGHMYHRHTEPNESCSNVTQKPSSISEEPIVKQWQANSECVVCHELYPGVDLLREHFHQMHPNEEFRILKCRFKLKHNKGTDDAATTSESLKTNMATLNAQTYKTDVAINAHQQSARKPISAAKSRKSFQENDLFIAQYEPMLNCALCSDKFANFASLQAHFGCEHPSEECHIVCCQRKFSLRCTIAEHISLHLDNKIFRCDLCLTCYISKNQLQRHINQFHRTADAKVLRRQLNTRKSQVRISNEEIDDFIALHWSTLSCGLCSKAVENFTQLQEHFLLDHAESQAFIECCERQLKTRFAIEEHIMLHLEAHAFKCDLCGESCASRIALYQHNQSQHPFPASGVFTQPVKNADPGKGVKKRLRLCMLRANRQNEKKADRLIAQWRSQLECDICGETCPTFTLLQNHFRQRHPQEECYVKCCQERLEHSQLLVHIRQHMPQSSTKLNPKKRRKRKELDAFIAQYERELVCVICTQTCGSFTILQNHFRRNHPDSEFFISCCGRKFKGRFHIVEHIRHHVDPNAFKCKVCGFKYTSWASFHNHMARVHSSKGNKSTAMDLKSAAELDSVVSLWLPQLQCEVCNESYQQFSLLYEHFRLQHPTQQCRIACCDRKLETRKEIENHINSHFAADSLSHSDADEGEDLDLLEPIGRKSTNHRTFKIRRRHSSLREEDKDPDYIEPKRGKSISRPNGRKTFKEYDEIIAKWKPTLECVACHETYASFSLLRKHFLANHPLEEFAIECCDRKFNNRYTMGEHVRLHLDPNAFQCSVCGKCHSGRSPLFVHIYSCHPEMDVRFSDVGYSRNTPCLETPERDI</sequence>
<evidence type="ECO:0000256" key="3">
    <source>
        <dbReference type="ARBA" id="ARBA00022771"/>
    </source>
</evidence>
<dbReference type="PROSITE" id="PS00028">
    <property type="entry name" value="ZINC_FINGER_C2H2_1"/>
    <property type="match status" value="15"/>
</dbReference>
<feature type="region of interest" description="Disordered" evidence="7">
    <location>
        <begin position="1247"/>
        <end position="1275"/>
    </location>
</feature>
<dbReference type="SUPFAM" id="SSF57667">
    <property type="entry name" value="beta-beta-alpha zinc fingers"/>
    <property type="match status" value="2"/>
</dbReference>
<dbReference type="SMART" id="SM00868">
    <property type="entry name" value="zf-AD"/>
    <property type="match status" value="1"/>
</dbReference>
<name>A0A1I8Q0M2_STOCA</name>
<dbReference type="InterPro" id="IPR036236">
    <property type="entry name" value="Znf_C2H2_sf"/>
</dbReference>
<feature type="domain" description="C2H2-type" evidence="8">
    <location>
        <begin position="569"/>
        <end position="597"/>
    </location>
</feature>
<dbReference type="InterPro" id="IPR013087">
    <property type="entry name" value="Znf_C2H2_type"/>
</dbReference>
<dbReference type="PROSITE" id="PS50157">
    <property type="entry name" value="ZINC_FINGER_C2H2_2"/>
    <property type="match status" value="4"/>
</dbReference>
<dbReference type="KEGG" id="scac:106093379"/>
<accession>A0A1I8Q0M2</accession>
<dbReference type="Gene3D" id="3.40.1800.20">
    <property type="match status" value="1"/>
</dbReference>
<dbReference type="SMART" id="SM00355">
    <property type="entry name" value="ZnF_C2H2"/>
    <property type="match status" value="22"/>
</dbReference>
<organism evidence="10 11">
    <name type="scientific">Stomoxys calcitrans</name>
    <name type="common">Stable fly</name>
    <name type="synonym">Conops calcitrans</name>
    <dbReference type="NCBI Taxonomy" id="35570"/>
    <lineage>
        <taxon>Eukaryota</taxon>
        <taxon>Metazoa</taxon>
        <taxon>Ecdysozoa</taxon>
        <taxon>Arthropoda</taxon>
        <taxon>Hexapoda</taxon>
        <taxon>Insecta</taxon>
        <taxon>Pterygota</taxon>
        <taxon>Neoptera</taxon>
        <taxon>Endopterygota</taxon>
        <taxon>Diptera</taxon>
        <taxon>Brachycera</taxon>
        <taxon>Muscomorpha</taxon>
        <taxon>Muscoidea</taxon>
        <taxon>Muscidae</taxon>
        <taxon>Stomoxys</taxon>
    </lineage>
</organism>
<dbReference type="STRING" id="35570.A0A1I8Q0M2"/>
<keyword evidence="4 6" id="KW-0862">Zinc</keyword>
<evidence type="ECO:0000256" key="6">
    <source>
        <dbReference type="PROSITE-ProRule" id="PRU01263"/>
    </source>
</evidence>
<feature type="binding site" evidence="6">
    <location>
        <position position="7"/>
    </location>
    <ligand>
        <name>Zn(2+)</name>
        <dbReference type="ChEBI" id="CHEBI:29105"/>
    </ligand>
</feature>